<dbReference type="InterPro" id="IPR000014">
    <property type="entry name" value="PAS"/>
</dbReference>
<dbReference type="InterPro" id="IPR035965">
    <property type="entry name" value="PAS-like_dom_sf"/>
</dbReference>
<dbReference type="InterPro" id="IPR001610">
    <property type="entry name" value="PAC"/>
</dbReference>
<dbReference type="PANTHER" id="PTHR44757">
    <property type="entry name" value="DIGUANYLATE CYCLASE DGCP"/>
    <property type="match status" value="1"/>
</dbReference>
<gene>
    <name evidence="3" type="ORF">JKL49_23615</name>
</gene>
<feature type="domain" description="PAS" evidence="1">
    <location>
        <begin position="13"/>
        <end position="86"/>
    </location>
</feature>
<dbReference type="PANTHER" id="PTHR44757:SF2">
    <property type="entry name" value="BIOFILM ARCHITECTURE MAINTENANCE PROTEIN MBAA"/>
    <property type="match status" value="1"/>
</dbReference>
<dbReference type="PROSITE" id="PS50113">
    <property type="entry name" value="PAC"/>
    <property type="match status" value="1"/>
</dbReference>
<feature type="domain" description="PAC" evidence="2">
    <location>
        <begin position="88"/>
        <end position="140"/>
    </location>
</feature>
<evidence type="ECO:0000259" key="2">
    <source>
        <dbReference type="PROSITE" id="PS50113"/>
    </source>
</evidence>
<dbReference type="NCBIfam" id="TIGR00229">
    <property type="entry name" value="sensory_box"/>
    <property type="match status" value="1"/>
</dbReference>
<dbReference type="PROSITE" id="PS50112">
    <property type="entry name" value="PAS"/>
    <property type="match status" value="1"/>
</dbReference>
<organism evidence="3">
    <name type="scientific">Phenylobacterium glaciei</name>
    <dbReference type="NCBI Taxonomy" id="2803784"/>
    <lineage>
        <taxon>Bacteria</taxon>
        <taxon>Pseudomonadati</taxon>
        <taxon>Pseudomonadota</taxon>
        <taxon>Alphaproteobacteria</taxon>
        <taxon>Caulobacterales</taxon>
        <taxon>Caulobacteraceae</taxon>
        <taxon>Phenylobacterium</taxon>
    </lineage>
</organism>
<proteinExistence type="predicted"/>
<dbReference type="AlphaFoldDB" id="A0A974P3L0"/>
<sequence length="165" mass="18624">MDDQEQVAPSLTDENRYRLLIDAITDYAIYMLDPDGRVTSWNPGAQRFKGYAAAEIIGQHFSRFYSQEDRAAGAPAAALRTAAEEGRFEKEGWRIRKDGSRFWAHVIIDPIRAEDGSLIGYAKITRDLTERRIAETALRASQEQFRLLVQGSPTTPSTCWTPTAR</sequence>
<accession>A0A974P3L0</accession>
<dbReference type="Pfam" id="PF13426">
    <property type="entry name" value="PAS_9"/>
    <property type="match status" value="1"/>
</dbReference>
<evidence type="ECO:0000259" key="1">
    <source>
        <dbReference type="PROSITE" id="PS50112"/>
    </source>
</evidence>
<dbReference type="Gene3D" id="3.30.450.20">
    <property type="entry name" value="PAS domain"/>
    <property type="match status" value="1"/>
</dbReference>
<dbReference type="InterPro" id="IPR052155">
    <property type="entry name" value="Biofilm_reg_signaling"/>
</dbReference>
<dbReference type="SUPFAM" id="SSF55785">
    <property type="entry name" value="PYP-like sensor domain (PAS domain)"/>
    <property type="match status" value="1"/>
</dbReference>
<dbReference type="SMART" id="SM00091">
    <property type="entry name" value="PAS"/>
    <property type="match status" value="1"/>
</dbReference>
<dbReference type="InterPro" id="IPR000700">
    <property type="entry name" value="PAS-assoc_C"/>
</dbReference>
<protein>
    <submittedName>
        <fullName evidence="3">PAS domain S-box protein</fullName>
    </submittedName>
</protein>
<dbReference type="CDD" id="cd00130">
    <property type="entry name" value="PAS"/>
    <property type="match status" value="1"/>
</dbReference>
<dbReference type="EMBL" id="CP068570">
    <property type="protein sequence ID" value="QQZ49769.1"/>
    <property type="molecule type" value="Genomic_DNA"/>
</dbReference>
<dbReference type="SMART" id="SM00086">
    <property type="entry name" value="PAC"/>
    <property type="match status" value="1"/>
</dbReference>
<reference evidence="3" key="1">
    <citation type="submission" date="2021-01" db="EMBL/GenBank/DDBJ databases">
        <title>Genome sequence of Phenylobacterium sp. 20VBR1 isolated from a valley glaceir, Ny-Alesund, Svalbard.</title>
        <authorList>
            <person name="Thomas F.A."/>
            <person name="Krishnan K.P."/>
            <person name="Sinha R.K."/>
        </authorList>
    </citation>
    <scope>NUCLEOTIDE SEQUENCE</scope>
    <source>
        <strain evidence="3">20VBR1</strain>
    </source>
</reference>
<name>A0A974P3L0_9CAUL</name>
<evidence type="ECO:0000313" key="3">
    <source>
        <dbReference type="EMBL" id="QQZ49769.1"/>
    </source>
</evidence>